<sequence>MKLERLRLRNGFDDRGGFVKTRPAWAEIDLGAIAHNLREIRRITQPQARIMAVVKANAYGHGAVPVSQVALQNGASYLGVAMLDEALELRRAGIEAPILILGYTPKEQAEEAVRHNVTQTIYTLEMARFVSAVGEKLRQRAKVHIKIDTGMTRLGFLPGAGTVEKIKEIAALPGLSVEGIFTHFAVSDIKDKAFTRQQFKLFTDMCAVLEREGVKIPIKHAANTGAIIDMPETHLDMVRLGISLYGLYPSPEVDQAKVSLKPALSLKAEISHLKEVPQGVTVSYGRTYTTQEKTIIATIPMGYADGYSRLLSSKAHVLIRGTRAPVAGVICMDQFMVDVGHIPDVAATDEVVLIGRQGDDCISADELAQLLGTINYEIVCMLSERIPRVYI</sequence>
<protein>
    <recommendedName>
        <fullName evidence="5">Alanine racemase</fullName>
        <ecNumber evidence="5">5.1.1.1</ecNumber>
    </recommendedName>
</protein>
<comment type="similarity">
    <text evidence="5">Belongs to the alanine racemase family.</text>
</comment>
<dbReference type="SUPFAM" id="SSF51419">
    <property type="entry name" value="PLP-binding barrel"/>
    <property type="match status" value="1"/>
</dbReference>
<comment type="cofactor">
    <cofactor evidence="2 5 6">
        <name>pyridoxal 5'-phosphate</name>
        <dbReference type="ChEBI" id="CHEBI:597326"/>
    </cofactor>
</comment>
<dbReference type="EMBL" id="LGTE01000008">
    <property type="protein sequence ID" value="KNZ69818.1"/>
    <property type="molecule type" value="Genomic_DNA"/>
</dbReference>
<gene>
    <name evidence="9" type="ORF">Tfer_1428</name>
</gene>
<dbReference type="CDD" id="cd00430">
    <property type="entry name" value="PLPDE_III_AR"/>
    <property type="match status" value="1"/>
</dbReference>
<dbReference type="FunFam" id="3.20.20.10:FF:000002">
    <property type="entry name" value="Alanine racemase"/>
    <property type="match status" value="1"/>
</dbReference>
<dbReference type="SMART" id="SM01005">
    <property type="entry name" value="Ala_racemase_C"/>
    <property type="match status" value="1"/>
</dbReference>
<dbReference type="SUPFAM" id="SSF50621">
    <property type="entry name" value="Alanine racemase C-terminal domain-like"/>
    <property type="match status" value="1"/>
</dbReference>
<dbReference type="PANTHER" id="PTHR30511:SF0">
    <property type="entry name" value="ALANINE RACEMASE, CATABOLIC-RELATED"/>
    <property type="match status" value="1"/>
</dbReference>
<evidence type="ECO:0000256" key="4">
    <source>
        <dbReference type="ARBA" id="ARBA00023235"/>
    </source>
</evidence>
<evidence type="ECO:0000256" key="5">
    <source>
        <dbReference type="HAMAP-Rule" id="MF_01201"/>
    </source>
</evidence>
<dbReference type="PATRIC" id="fig|281456.6.peg.1523"/>
<dbReference type="PROSITE" id="PS00395">
    <property type="entry name" value="ALANINE_RACEMASE"/>
    <property type="match status" value="1"/>
</dbReference>
<dbReference type="GO" id="GO:0030170">
    <property type="term" value="F:pyridoxal phosphate binding"/>
    <property type="evidence" value="ECO:0007669"/>
    <property type="project" value="UniProtKB-UniRule"/>
</dbReference>
<evidence type="ECO:0000256" key="7">
    <source>
        <dbReference type="PIRSR" id="PIRSR600821-52"/>
    </source>
</evidence>
<evidence type="ECO:0000256" key="2">
    <source>
        <dbReference type="ARBA" id="ARBA00001933"/>
    </source>
</evidence>
<feature type="active site" description="Proton acceptor; specific for L-alanine" evidence="5">
    <location>
        <position position="284"/>
    </location>
</feature>
<proteinExistence type="inferred from homology"/>
<comment type="catalytic activity">
    <reaction evidence="1 5">
        <text>L-alanine = D-alanine</text>
        <dbReference type="Rhea" id="RHEA:20249"/>
        <dbReference type="ChEBI" id="CHEBI:57416"/>
        <dbReference type="ChEBI" id="CHEBI:57972"/>
        <dbReference type="EC" id="5.1.1.1"/>
    </reaction>
</comment>
<comment type="function">
    <text evidence="5">Catalyzes the interconversion of L-alanine and D-alanine. May also act on other amino acids.</text>
</comment>
<dbReference type="PRINTS" id="PR00992">
    <property type="entry name" value="ALARACEMASE"/>
</dbReference>
<dbReference type="PANTHER" id="PTHR30511">
    <property type="entry name" value="ALANINE RACEMASE"/>
    <property type="match status" value="1"/>
</dbReference>
<dbReference type="Pfam" id="PF01168">
    <property type="entry name" value="Ala_racemase_N"/>
    <property type="match status" value="1"/>
</dbReference>
<dbReference type="NCBIfam" id="TIGR00492">
    <property type="entry name" value="alr"/>
    <property type="match status" value="1"/>
</dbReference>
<comment type="pathway">
    <text evidence="5">Amino-acid biosynthesis; D-alanine biosynthesis; D-alanine from L-alanine: step 1/1.</text>
</comment>
<feature type="binding site" evidence="5 7">
    <location>
        <position position="332"/>
    </location>
    <ligand>
        <name>substrate</name>
    </ligand>
</feature>
<dbReference type="AlphaFoldDB" id="A0A0L6W345"/>
<dbReference type="EC" id="5.1.1.1" evidence="5"/>
<feature type="domain" description="Alanine racemase C-terminal" evidence="8">
    <location>
        <begin position="263"/>
        <end position="391"/>
    </location>
</feature>
<dbReference type="FunFam" id="2.40.37.10:FF:000006">
    <property type="entry name" value="Alanine racemase"/>
    <property type="match status" value="1"/>
</dbReference>
<keyword evidence="10" id="KW-1185">Reference proteome</keyword>
<dbReference type="GO" id="GO:0008784">
    <property type="term" value="F:alanine racemase activity"/>
    <property type="evidence" value="ECO:0007669"/>
    <property type="project" value="UniProtKB-UniRule"/>
</dbReference>
<dbReference type="HAMAP" id="MF_01201">
    <property type="entry name" value="Ala_racemase"/>
    <property type="match status" value="1"/>
</dbReference>
<dbReference type="Gene3D" id="3.20.20.10">
    <property type="entry name" value="Alanine racemase"/>
    <property type="match status" value="1"/>
</dbReference>
<evidence type="ECO:0000313" key="9">
    <source>
        <dbReference type="EMBL" id="KNZ69818.1"/>
    </source>
</evidence>
<dbReference type="Gene3D" id="2.40.37.10">
    <property type="entry name" value="Lyase, Ornithine Decarboxylase, Chain A, domain 1"/>
    <property type="match status" value="1"/>
</dbReference>
<dbReference type="GO" id="GO:0005829">
    <property type="term" value="C:cytosol"/>
    <property type="evidence" value="ECO:0007669"/>
    <property type="project" value="TreeGrafter"/>
</dbReference>
<dbReference type="Pfam" id="PF00842">
    <property type="entry name" value="Ala_racemase_C"/>
    <property type="match status" value="1"/>
</dbReference>
<dbReference type="InterPro" id="IPR020622">
    <property type="entry name" value="Ala_racemase_pyridoxalP-BS"/>
</dbReference>
<evidence type="ECO:0000313" key="10">
    <source>
        <dbReference type="Proteomes" id="UP000037175"/>
    </source>
</evidence>
<dbReference type="InterPro" id="IPR009006">
    <property type="entry name" value="Ala_racemase/Decarboxylase_C"/>
</dbReference>
<evidence type="ECO:0000256" key="1">
    <source>
        <dbReference type="ARBA" id="ARBA00000316"/>
    </source>
</evidence>
<dbReference type="InterPro" id="IPR029066">
    <property type="entry name" value="PLP-binding_barrel"/>
</dbReference>
<name>A0A0L6W345_9FIRM</name>
<feature type="active site" description="Proton acceptor; specific for D-alanine" evidence="5">
    <location>
        <position position="55"/>
    </location>
</feature>
<accession>A0A0L6W345</accession>
<dbReference type="InterPro" id="IPR000821">
    <property type="entry name" value="Ala_racemase"/>
</dbReference>
<comment type="caution">
    <text evidence="9">The sequence shown here is derived from an EMBL/GenBank/DDBJ whole genome shotgun (WGS) entry which is preliminary data.</text>
</comment>
<dbReference type="InterPro" id="IPR011079">
    <property type="entry name" value="Ala_racemase_C"/>
</dbReference>
<evidence type="ECO:0000256" key="6">
    <source>
        <dbReference type="PIRSR" id="PIRSR600821-50"/>
    </source>
</evidence>
<dbReference type="Proteomes" id="UP000037175">
    <property type="component" value="Unassembled WGS sequence"/>
</dbReference>
<dbReference type="UniPathway" id="UPA00042">
    <property type="reaction ID" value="UER00497"/>
</dbReference>
<organism evidence="9 10">
    <name type="scientific">Thermincola ferriacetica</name>
    <dbReference type="NCBI Taxonomy" id="281456"/>
    <lineage>
        <taxon>Bacteria</taxon>
        <taxon>Bacillati</taxon>
        <taxon>Bacillota</taxon>
        <taxon>Clostridia</taxon>
        <taxon>Eubacteriales</taxon>
        <taxon>Thermincolaceae</taxon>
        <taxon>Thermincola</taxon>
    </lineage>
</organism>
<evidence type="ECO:0000256" key="3">
    <source>
        <dbReference type="ARBA" id="ARBA00022898"/>
    </source>
</evidence>
<dbReference type="GO" id="GO:0009252">
    <property type="term" value="P:peptidoglycan biosynthetic process"/>
    <property type="evidence" value="ECO:0007669"/>
    <property type="project" value="TreeGrafter"/>
</dbReference>
<dbReference type="InterPro" id="IPR001608">
    <property type="entry name" value="Ala_racemase_N"/>
</dbReference>
<evidence type="ECO:0000259" key="8">
    <source>
        <dbReference type="SMART" id="SM01005"/>
    </source>
</evidence>
<dbReference type="GO" id="GO:0030632">
    <property type="term" value="P:D-alanine biosynthetic process"/>
    <property type="evidence" value="ECO:0007669"/>
    <property type="project" value="UniProtKB-UniRule"/>
</dbReference>
<feature type="modified residue" description="N6-(pyridoxal phosphate)lysine" evidence="5 6">
    <location>
        <position position="55"/>
    </location>
</feature>
<keyword evidence="3 5" id="KW-0663">Pyridoxal phosphate</keyword>
<reference evidence="10" key="1">
    <citation type="submission" date="2015-07" db="EMBL/GenBank/DDBJ databases">
        <title>Complete Genome of Thermincola ferriacetica strain Z-0001T.</title>
        <authorList>
            <person name="Lusk B."/>
            <person name="Badalamenti J.P."/>
            <person name="Parameswaran P."/>
            <person name="Bond D.R."/>
            <person name="Torres C.I."/>
        </authorList>
    </citation>
    <scope>NUCLEOTIDE SEQUENCE [LARGE SCALE GENOMIC DNA]</scope>
    <source>
        <strain evidence="10">Z-0001</strain>
    </source>
</reference>
<feature type="binding site" evidence="5 7">
    <location>
        <position position="153"/>
    </location>
    <ligand>
        <name>substrate</name>
    </ligand>
</feature>
<keyword evidence="4 5" id="KW-0413">Isomerase</keyword>